<evidence type="ECO:0008006" key="3">
    <source>
        <dbReference type="Google" id="ProtNLM"/>
    </source>
</evidence>
<dbReference type="GeneID" id="97241012"/>
<dbReference type="Proteomes" id="UP000075787">
    <property type="component" value="Unassembled WGS sequence"/>
</dbReference>
<dbReference type="EMBL" id="LPZR01000166">
    <property type="protein sequence ID" value="KYO51724.1"/>
    <property type="molecule type" value="Genomic_DNA"/>
</dbReference>
<protein>
    <recommendedName>
        <fullName evidence="3">DUF3800 domain-containing protein</fullName>
    </recommendedName>
</protein>
<gene>
    <name evidence="1" type="ORF">AUP44_07860</name>
</gene>
<evidence type="ECO:0000313" key="1">
    <source>
        <dbReference type="EMBL" id="KYO51724.1"/>
    </source>
</evidence>
<dbReference type="AlphaFoldDB" id="A0A162KNH5"/>
<dbReference type="Pfam" id="PF12686">
    <property type="entry name" value="DUF3800"/>
    <property type="match status" value="1"/>
</dbReference>
<accession>A0A162KNH5</accession>
<dbReference type="RefSeq" id="WP_062765578.1">
    <property type="nucleotide sequence ID" value="NZ_CP121045.1"/>
</dbReference>
<comment type="caution">
    <text evidence="1">The sequence shown here is derived from an EMBL/GenBank/DDBJ whole genome shotgun (WGS) entry which is preliminary data.</text>
</comment>
<proteinExistence type="predicted"/>
<reference evidence="1 2" key="1">
    <citation type="submission" date="2015-12" db="EMBL/GenBank/DDBJ databases">
        <title>Genome sequence of Tistrella mobilis MCCC 1A02139.</title>
        <authorList>
            <person name="Lu L."/>
            <person name="Lai Q."/>
            <person name="Shao Z."/>
            <person name="Qian P."/>
        </authorList>
    </citation>
    <scope>NUCLEOTIDE SEQUENCE [LARGE SCALE GENOMIC DNA]</scope>
    <source>
        <strain evidence="1 2">MCCC 1A02139</strain>
    </source>
</reference>
<sequence>MDHGYYVYIDEAGDDGIGKPRDIGQPGQSHWLVLSALIVSAENDMHLPAWRDEITARMPRKGNRGVDRSIHFADMNHDQRVWACTVVAGKPVGVVSVLSNKKMLIGHRKEDLFRQKNHLYRYLLRYIMERVTWSCKQRDLREARPCRPAKIIFSRRGGMDYDGFSEYMRHLKALQQKNGSHFPFFWEYLDIEAIEVLEHKKRAGLQLADVAASAFHRAVEPNAFGQYETRYAEVLRSRVIKRRGSCLNAGVKPVPPLIEMVLDDAQRRFFESWGATEAPV</sequence>
<organism evidence="1 2">
    <name type="scientific">Tistrella mobilis</name>
    <dbReference type="NCBI Taxonomy" id="171437"/>
    <lineage>
        <taxon>Bacteria</taxon>
        <taxon>Pseudomonadati</taxon>
        <taxon>Pseudomonadota</taxon>
        <taxon>Alphaproteobacteria</taxon>
        <taxon>Geminicoccales</taxon>
        <taxon>Geminicoccaceae</taxon>
        <taxon>Tistrella</taxon>
    </lineage>
</organism>
<evidence type="ECO:0000313" key="2">
    <source>
        <dbReference type="Proteomes" id="UP000075787"/>
    </source>
</evidence>
<dbReference type="OrthoDB" id="9792394at2"/>
<name>A0A162KNH5_9PROT</name>
<dbReference type="InterPro" id="IPR024524">
    <property type="entry name" value="DUF3800"/>
</dbReference>